<protein>
    <recommendedName>
        <fullName evidence="6">Aminotransferase class I/classII large domain-containing protein</fullName>
    </recommendedName>
</protein>
<accession>A0A7H8QWU7</accession>
<dbReference type="OrthoDB" id="691673at2759"/>
<dbReference type="GO" id="GO:0006571">
    <property type="term" value="P:tyrosine biosynthetic process"/>
    <property type="evidence" value="ECO:0007669"/>
    <property type="project" value="TreeGrafter"/>
</dbReference>
<dbReference type="PANTHER" id="PTHR42790">
    <property type="entry name" value="AMINOTRANSFERASE"/>
    <property type="match status" value="1"/>
</dbReference>
<keyword evidence="8" id="KW-1185">Reference proteome</keyword>
<evidence type="ECO:0000313" key="8">
    <source>
        <dbReference type="Proteomes" id="UP000509510"/>
    </source>
</evidence>
<evidence type="ECO:0000256" key="3">
    <source>
        <dbReference type="ARBA" id="ARBA00022576"/>
    </source>
</evidence>
<dbReference type="GO" id="GO:0019878">
    <property type="term" value="P:lysine biosynthetic process via aminoadipic acid"/>
    <property type="evidence" value="ECO:0007669"/>
    <property type="project" value="TreeGrafter"/>
</dbReference>
<evidence type="ECO:0000256" key="1">
    <source>
        <dbReference type="ARBA" id="ARBA00001933"/>
    </source>
</evidence>
<dbReference type="AlphaFoldDB" id="A0A7H8QWU7"/>
<evidence type="ECO:0000259" key="6">
    <source>
        <dbReference type="Pfam" id="PF00155"/>
    </source>
</evidence>
<dbReference type="InterPro" id="IPR050859">
    <property type="entry name" value="Class-I_PLP-dep_aminotransf"/>
</dbReference>
<dbReference type="RefSeq" id="XP_035344738.1">
    <property type="nucleotide sequence ID" value="XM_035488845.1"/>
</dbReference>
<proteinExistence type="inferred from homology"/>
<dbReference type="GO" id="GO:0009074">
    <property type="term" value="P:aromatic amino acid family catabolic process"/>
    <property type="evidence" value="ECO:0007669"/>
    <property type="project" value="TreeGrafter"/>
</dbReference>
<dbReference type="GO" id="GO:0008793">
    <property type="term" value="F:aromatic-amino-acid transaminase activity"/>
    <property type="evidence" value="ECO:0007669"/>
    <property type="project" value="TreeGrafter"/>
</dbReference>
<dbReference type="InterPro" id="IPR015424">
    <property type="entry name" value="PyrdxlP-dep_Trfase"/>
</dbReference>
<dbReference type="Proteomes" id="UP000509510">
    <property type="component" value="Chromosome III"/>
</dbReference>
<evidence type="ECO:0000256" key="4">
    <source>
        <dbReference type="ARBA" id="ARBA00022679"/>
    </source>
</evidence>
<dbReference type="CDD" id="cd00609">
    <property type="entry name" value="AAT_like"/>
    <property type="match status" value="1"/>
</dbReference>
<evidence type="ECO:0000313" key="7">
    <source>
        <dbReference type="EMBL" id="QKX58560.1"/>
    </source>
</evidence>
<keyword evidence="5" id="KW-0663">Pyridoxal phosphate</keyword>
<name>A0A7H8QWU7_TALRU</name>
<dbReference type="Pfam" id="PF00155">
    <property type="entry name" value="Aminotran_1_2"/>
    <property type="match status" value="1"/>
</dbReference>
<gene>
    <name evidence="7" type="ORF">TRUGW13939_05685</name>
</gene>
<dbReference type="InterPro" id="IPR015421">
    <property type="entry name" value="PyrdxlP-dep_Trfase_major"/>
</dbReference>
<evidence type="ECO:0000256" key="2">
    <source>
        <dbReference type="ARBA" id="ARBA00007441"/>
    </source>
</evidence>
<dbReference type="GeneID" id="55993182"/>
<keyword evidence="3" id="KW-0032">Aminotransferase</keyword>
<comment type="similarity">
    <text evidence="2">Belongs to the class-I pyridoxal-phosphate-dependent aminotransferase family.</text>
</comment>
<comment type="cofactor">
    <cofactor evidence="1">
        <name>pyridoxal 5'-phosphate</name>
        <dbReference type="ChEBI" id="CHEBI:597326"/>
    </cofactor>
</comment>
<dbReference type="Gene3D" id="3.40.640.10">
    <property type="entry name" value="Type I PLP-dependent aspartate aminotransferase-like (Major domain)"/>
    <property type="match status" value="1"/>
</dbReference>
<dbReference type="KEGG" id="trg:TRUGW13939_05685"/>
<dbReference type="EMBL" id="CP055900">
    <property type="protein sequence ID" value="QKX58560.1"/>
    <property type="molecule type" value="Genomic_DNA"/>
</dbReference>
<evidence type="ECO:0000256" key="5">
    <source>
        <dbReference type="ARBA" id="ARBA00022898"/>
    </source>
</evidence>
<organism evidence="7 8">
    <name type="scientific">Talaromyces rugulosus</name>
    <name type="common">Penicillium rugulosum</name>
    <dbReference type="NCBI Taxonomy" id="121627"/>
    <lineage>
        <taxon>Eukaryota</taxon>
        <taxon>Fungi</taxon>
        <taxon>Dikarya</taxon>
        <taxon>Ascomycota</taxon>
        <taxon>Pezizomycotina</taxon>
        <taxon>Eurotiomycetes</taxon>
        <taxon>Eurotiomycetidae</taxon>
        <taxon>Eurotiales</taxon>
        <taxon>Trichocomaceae</taxon>
        <taxon>Talaromyces</taxon>
        <taxon>Talaromyces sect. Islandici</taxon>
    </lineage>
</organism>
<dbReference type="PANTHER" id="PTHR42790:SF21">
    <property type="entry name" value="AROMATIC_AMINOADIPATE AMINOTRANSFERASE 1"/>
    <property type="match status" value="1"/>
</dbReference>
<dbReference type="InterPro" id="IPR004839">
    <property type="entry name" value="Aminotransferase_I/II_large"/>
</dbReference>
<reference evidence="8" key="1">
    <citation type="submission" date="2020-06" db="EMBL/GenBank/DDBJ databases">
        <title>A chromosome-scale genome assembly of Talaromyces rugulosus W13939.</title>
        <authorList>
            <person name="Wang B."/>
            <person name="Guo L."/>
            <person name="Ye K."/>
            <person name="Wang L."/>
        </authorList>
    </citation>
    <scope>NUCLEOTIDE SEQUENCE [LARGE SCALE GENOMIC DNA]</scope>
    <source>
        <strain evidence="8">W13939</strain>
    </source>
</reference>
<dbReference type="SUPFAM" id="SSF53383">
    <property type="entry name" value="PLP-dependent transferases"/>
    <property type="match status" value="1"/>
</dbReference>
<feature type="domain" description="Aminotransferase class I/classII large" evidence="6">
    <location>
        <begin position="145"/>
        <end position="479"/>
    </location>
</feature>
<sequence length="494" mass="55876">MQLECDKIHDFLVEKLPPAYLGTIKRSAKQWDHRLSYESLTQGVSPLKDSAKTVNPSAIIPLGTGRPTSLYYPWQSMTMTETEESRQSRALNPTNPMECQKGETAFDLSSALNYAEPSGWSQLVSCFRENTGLIHNPPYQDWDTTLTCGSTSAIEIALRMFCNRGDWILTESFTYPGTLMAARAQGLKTQGIEMDDDGLVPEDLDTKLRCWDTSRGRKPFLLYMIPSGHNPTGITQSTARKNAIYQIAERHDLLILEDDPYFFLRLNESSKPLDNQPTFSRFDKLQKSLPTSYLSRDKSGRVIRVESTSKIFAPGLRCGWLTASKQIVDIFGNFAEVGPSSPSGPSQVMLYKLLVEKWGQEGFADWLNYLSGEYRVRRDAMIAACEKHLPEELCTWTTPTHGMFLWITVDLERYLDCAEKRTEQQCRAVEDRISERAENNGVLVARGSWFNVQSFTSKIFFRMTFVATASQDNLEQGVAQFGRAVKDEFSSPKA</sequence>
<dbReference type="GO" id="GO:0047536">
    <property type="term" value="F:2-aminoadipate transaminase activity"/>
    <property type="evidence" value="ECO:0007669"/>
    <property type="project" value="TreeGrafter"/>
</dbReference>
<dbReference type="GO" id="GO:0030170">
    <property type="term" value="F:pyridoxal phosphate binding"/>
    <property type="evidence" value="ECO:0007669"/>
    <property type="project" value="InterPro"/>
</dbReference>
<keyword evidence="4" id="KW-0808">Transferase</keyword>